<protein>
    <submittedName>
        <fullName evidence="3">Uncharacterized protein</fullName>
    </submittedName>
</protein>
<evidence type="ECO:0000313" key="3">
    <source>
        <dbReference type="EMBL" id="MEQ2313982.1"/>
    </source>
</evidence>
<keyword evidence="4" id="KW-1185">Reference proteome</keyword>
<accession>A0ABV1A7C0</accession>
<keyword evidence="2" id="KW-0472">Membrane</keyword>
<proteinExistence type="predicted"/>
<evidence type="ECO:0000256" key="1">
    <source>
        <dbReference type="SAM" id="MobiDB-lite"/>
    </source>
</evidence>
<dbReference type="Proteomes" id="UP001469553">
    <property type="component" value="Unassembled WGS sequence"/>
</dbReference>
<feature type="region of interest" description="Disordered" evidence="1">
    <location>
        <begin position="92"/>
        <end position="116"/>
    </location>
</feature>
<evidence type="ECO:0000256" key="2">
    <source>
        <dbReference type="SAM" id="Phobius"/>
    </source>
</evidence>
<evidence type="ECO:0000313" key="4">
    <source>
        <dbReference type="Proteomes" id="UP001469553"/>
    </source>
</evidence>
<feature type="compositionally biased region" description="Basic and acidic residues" evidence="1">
    <location>
        <begin position="96"/>
        <end position="116"/>
    </location>
</feature>
<dbReference type="EMBL" id="JAHRIP010085018">
    <property type="protein sequence ID" value="MEQ2313982.1"/>
    <property type="molecule type" value="Genomic_DNA"/>
</dbReference>
<sequence length="201" mass="23761">MICKSCSIYMLLNEDNKCNVQTDKLYRFLANIFFNMSCPAEYLRFVVRVPRRSPTDLFSQRLKLCLIFIKITLLKTALGLFQLPWARRRKQKGKKKQEIERGGAKRKEERRRKEWRRERRVKRIKDNSLEDSFYTCRKMYTNNSNVTEKCTVLILNLMPATCSKKDSKTAEVKECSKNTFLDHSSSVRPSIHQHPSIRLGC</sequence>
<keyword evidence="2" id="KW-1133">Transmembrane helix</keyword>
<reference evidence="3 4" key="1">
    <citation type="submission" date="2021-06" db="EMBL/GenBank/DDBJ databases">
        <authorList>
            <person name="Palmer J.M."/>
        </authorList>
    </citation>
    <scope>NUCLEOTIDE SEQUENCE [LARGE SCALE GENOMIC DNA]</scope>
    <source>
        <strain evidence="3 4">AS_MEX2019</strain>
        <tissue evidence="3">Muscle</tissue>
    </source>
</reference>
<organism evidence="3 4">
    <name type="scientific">Ameca splendens</name>
    <dbReference type="NCBI Taxonomy" id="208324"/>
    <lineage>
        <taxon>Eukaryota</taxon>
        <taxon>Metazoa</taxon>
        <taxon>Chordata</taxon>
        <taxon>Craniata</taxon>
        <taxon>Vertebrata</taxon>
        <taxon>Euteleostomi</taxon>
        <taxon>Actinopterygii</taxon>
        <taxon>Neopterygii</taxon>
        <taxon>Teleostei</taxon>
        <taxon>Neoteleostei</taxon>
        <taxon>Acanthomorphata</taxon>
        <taxon>Ovalentaria</taxon>
        <taxon>Atherinomorphae</taxon>
        <taxon>Cyprinodontiformes</taxon>
        <taxon>Goodeidae</taxon>
        <taxon>Ameca</taxon>
    </lineage>
</organism>
<keyword evidence="2" id="KW-0812">Transmembrane</keyword>
<feature type="transmembrane region" description="Helical" evidence="2">
    <location>
        <begin position="67"/>
        <end position="86"/>
    </location>
</feature>
<gene>
    <name evidence="3" type="ORF">AMECASPLE_007447</name>
</gene>
<name>A0ABV1A7C0_9TELE</name>
<comment type="caution">
    <text evidence="3">The sequence shown here is derived from an EMBL/GenBank/DDBJ whole genome shotgun (WGS) entry which is preliminary data.</text>
</comment>